<proteinExistence type="inferred from homology"/>
<evidence type="ECO:0000256" key="7">
    <source>
        <dbReference type="ARBA" id="ARBA00044229"/>
    </source>
</evidence>
<dbReference type="SUPFAM" id="SSF53448">
    <property type="entry name" value="Nucleotide-diphospho-sugar transferases"/>
    <property type="match status" value="1"/>
</dbReference>
<accession>A0AAV2TXU7</accession>
<name>A0AAV2TXU7_CALDB</name>
<keyword evidence="5" id="KW-0648">Protein biosynthesis</keyword>
<dbReference type="EMBL" id="CAXLJL010000623">
    <property type="protein sequence ID" value="CAL5139708.1"/>
    <property type="molecule type" value="Genomic_DNA"/>
</dbReference>
<keyword evidence="3" id="KW-0963">Cytoplasm</keyword>
<dbReference type="InterPro" id="IPR051960">
    <property type="entry name" value="eIF2B_gamma"/>
</dbReference>
<dbReference type="Gene3D" id="3.90.550.10">
    <property type="entry name" value="Spore Coat Polysaccharide Biosynthesis Protein SpsA, Chain A"/>
    <property type="match status" value="1"/>
</dbReference>
<feature type="domain" description="Glucose-1-phosphate adenylyltransferase/Bifunctional protein GlmU-like C-terminal hexapeptide" evidence="9">
    <location>
        <begin position="334"/>
        <end position="405"/>
    </location>
</feature>
<dbReference type="InterPro" id="IPR029044">
    <property type="entry name" value="Nucleotide-diphossugar_trans"/>
</dbReference>
<dbReference type="GO" id="GO:0002183">
    <property type="term" value="P:cytoplasmic translational initiation"/>
    <property type="evidence" value="ECO:0007669"/>
    <property type="project" value="TreeGrafter"/>
</dbReference>
<evidence type="ECO:0000256" key="1">
    <source>
        <dbReference type="ARBA" id="ARBA00004514"/>
    </source>
</evidence>
<evidence type="ECO:0000256" key="8">
    <source>
        <dbReference type="ARBA" id="ARBA00046432"/>
    </source>
</evidence>
<comment type="subcellular location">
    <subcellularLocation>
        <location evidence="1">Cytoplasm</location>
        <location evidence="1">Cytosol</location>
    </subcellularLocation>
</comment>
<evidence type="ECO:0000259" key="9">
    <source>
        <dbReference type="Pfam" id="PF24894"/>
    </source>
</evidence>
<sequence>MQAVILAHSEPAELTQLLLCNSCALLPLKNGTMLSNLLSRFIDCDISDILVVHSASQSAALTNFIEQNRHIWPDHFNLTLHVVPSQCSVADCLSRLRSFLTADYVFLTYSTTILLDFDLRKLFMTLVRNNASVAAVFSRLPVAESKLMKAQPRELVVTSHCSEMLYAYYAASDIRKHSVLPRTLYALGKGVTARSDLHDVGCYVMSRSVVENAARIGEDVVHKRKSVWQFIDPTSLQSIPPAGDLQKADMDNVPDRSAELECFYSDISEPTGVCIFEQNGQLPCLKCDDPLIFAEANRLILQKSSIVDKESMSGKKGSSKDYSLVLSDCVVDANSSVIGSFINPGCTIGANVKILNSTLLSGVVVKDGCLIQGCVLGEGVITEKGCQLKNCAVAARQRVPDGTELESEQLGFTDLELSVSQT</sequence>
<dbReference type="GO" id="GO:0003743">
    <property type="term" value="F:translation initiation factor activity"/>
    <property type="evidence" value="ECO:0007669"/>
    <property type="project" value="UniProtKB-KW"/>
</dbReference>
<dbReference type="GO" id="GO:0005829">
    <property type="term" value="C:cytosol"/>
    <property type="evidence" value="ECO:0007669"/>
    <property type="project" value="UniProtKB-SubCell"/>
</dbReference>
<dbReference type="Proteomes" id="UP001497525">
    <property type="component" value="Unassembled WGS sequence"/>
</dbReference>
<protein>
    <recommendedName>
        <fullName evidence="6">Translation initiation factor eIF2B subunit gamma</fullName>
    </recommendedName>
    <alternativeName>
        <fullName evidence="7">eIF2B GDP-GTP exchange factor subunit gamma</fullName>
    </alternativeName>
</protein>
<dbReference type="Pfam" id="PF24894">
    <property type="entry name" value="Hexapep_GlmU"/>
    <property type="match status" value="1"/>
</dbReference>
<gene>
    <name evidence="10" type="ORF">CDAUBV1_LOCUS14823</name>
</gene>
<reference evidence="10" key="1">
    <citation type="submission" date="2024-06" db="EMBL/GenBank/DDBJ databases">
        <authorList>
            <person name="Liu X."/>
            <person name="Lenzi L."/>
            <person name="Haldenby T S."/>
            <person name="Uol C."/>
        </authorList>
    </citation>
    <scope>NUCLEOTIDE SEQUENCE</scope>
</reference>
<keyword evidence="4" id="KW-0396">Initiation factor</keyword>
<comment type="caution">
    <text evidence="10">The sequence shown here is derived from an EMBL/GenBank/DDBJ whole genome shotgun (WGS) entry which is preliminary data.</text>
</comment>
<evidence type="ECO:0000256" key="2">
    <source>
        <dbReference type="ARBA" id="ARBA00007878"/>
    </source>
</evidence>
<dbReference type="GO" id="GO:0005851">
    <property type="term" value="C:eukaryotic translation initiation factor 2B complex"/>
    <property type="evidence" value="ECO:0007669"/>
    <property type="project" value="TreeGrafter"/>
</dbReference>
<comment type="similarity">
    <text evidence="2">Belongs to the eIF-2B gamma/epsilon subunits family.</text>
</comment>
<evidence type="ECO:0000256" key="3">
    <source>
        <dbReference type="ARBA" id="ARBA00022490"/>
    </source>
</evidence>
<evidence type="ECO:0000256" key="4">
    <source>
        <dbReference type="ARBA" id="ARBA00022540"/>
    </source>
</evidence>
<evidence type="ECO:0000256" key="6">
    <source>
        <dbReference type="ARBA" id="ARBA00044196"/>
    </source>
</evidence>
<dbReference type="Gene3D" id="2.160.10.10">
    <property type="entry name" value="Hexapeptide repeat proteins"/>
    <property type="match status" value="1"/>
</dbReference>
<evidence type="ECO:0000313" key="10">
    <source>
        <dbReference type="EMBL" id="CAL5139708.1"/>
    </source>
</evidence>
<dbReference type="PANTHER" id="PTHR45989:SF1">
    <property type="entry name" value="TRANSLATION INITIATION FACTOR EIF-2B SUBUNIT GAMMA"/>
    <property type="match status" value="1"/>
</dbReference>
<comment type="subunit">
    <text evidence="8">Component of the translation initiation factor 2B (eIF2B) complex which is a heterodecamer of two sets of five different subunits: alpha, beta, gamma, delta and epsilon. Subunits alpha, beta and delta comprise a regulatory subcomplex and subunits epsilon and gamma comprise a catalytic subcomplex. Within the complex, the hexameric regulatory complex resides at the center, with the two heterodimeric catalytic subcomplexes bound on opposite sides.</text>
</comment>
<dbReference type="AlphaFoldDB" id="A0AAV2TXU7"/>
<evidence type="ECO:0000256" key="5">
    <source>
        <dbReference type="ARBA" id="ARBA00022917"/>
    </source>
</evidence>
<dbReference type="GO" id="GO:0005085">
    <property type="term" value="F:guanyl-nucleotide exchange factor activity"/>
    <property type="evidence" value="ECO:0007669"/>
    <property type="project" value="TreeGrafter"/>
</dbReference>
<organism evidence="10 11">
    <name type="scientific">Calicophoron daubneyi</name>
    <name type="common">Rumen fluke</name>
    <name type="synonym">Paramphistomum daubneyi</name>
    <dbReference type="NCBI Taxonomy" id="300641"/>
    <lineage>
        <taxon>Eukaryota</taxon>
        <taxon>Metazoa</taxon>
        <taxon>Spiralia</taxon>
        <taxon>Lophotrochozoa</taxon>
        <taxon>Platyhelminthes</taxon>
        <taxon>Trematoda</taxon>
        <taxon>Digenea</taxon>
        <taxon>Plagiorchiida</taxon>
        <taxon>Pronocephalata</taxon>
        <taxon>Paramphistomoidea</taxon>
        <taxon>Paramphistomidae</taxon>
        <taxon>Calicophoron</taxon>
    </lineage>
</organism>
<dbReference type="InterPro" id="IPR056818">
    <property type="entry name" value="GlmU/GlgC-like_hexapep"/>
</dbReference>
<evidence type="ECO:0000313" key="11">
    <source>
        <dbReference type="Proteomes" id="UP001497525"/>
    </source>
</evidence>
<dbReference type="PANTHER" id="PTHR45989">
    <property type="entry name" value="TRANSLATION INITIATION FACTOR EIF-2B SUBUNIT GAMMA"/>
    <property type="match status" value="1"/>
</dbReference>